<dbReference type="InterPro" id="IPR052509">
    <property type="entry name" value="Metal_resp_DNA-bind_regulator"/>
</dbReference>
<dbReference type="EMBL" id="FNDJ01000016">
    <property type="protein sequence ID" value="SDK46160.1"/>
    <property type="molecule type" value="Genomic_DNA"/>
</dbReference>
<gene>
    <name evidence="2" type="ORF">SAMN05421869_11659</name>
</gene>
<dbReference type="AlphaFoldDB" id="A0A1G9C3B2"/>
<feature type="domain" description="Transcription regulator PadR N-terminal" evidence="1">
    <location>
        <begin position="35"/>
        <end position="85"/>
    </location>
</feature>
<dbReference type="PANTHER" id="PTHR33169">
    <property type="entry name" value="PADR-FAMILY TRANSCRIPTIONAL REGULATOR"/>
    <property type="match status" value="1"/>
</dbReference>
<evidence type="ECO:0000313" key="2">
    <source>
        <dbReference type="EMBL" id="SDK46160.1"/>
    </source>
</evidence>
<protein>
    <submittedName>
        <fullName evidence="2">Transcriptional regulator PadR-like family protein</fullName>
    </submittedName>
</protein>
<proteinExistence type="predicted"/>
<dbReference type="Pfam" id="PF03551">
    <property type="entry name" value="PadR"/>
    <property type="match status" value="1"/>
</dbReference>
<dbReference type="InterPro" id="IPR036390">
    <property type="entry name" value="WH_DNA-bd_sf"/>
</dbReference>
<dbReference type="Gene3D" id="1.10.10.10">
    <property type="entry name" value="Winged helix-like DNA-binding domain superfamily/Winged helix DNA-binding domain"/>
    <property type="match status" value="1"/>
</dbReference>
<dbReference type="SUPFAM" id="SSF46785">
    <property type="entry name" value="Winged helix' DNA-binding domain"/>
    <property type="match status" value="1"/>
</dbReference>
<dbReference type="PANTHER" id="PTHR33169:SF25">
    <property type="entry name" value="DNA-BINDING PROTEIN YIZB-RELATED"/>
    <property type="match status" value="1"/>
</dbReference>
<dbReference type="InterPro" id="IPR005149">
    <property type="entry name" value="Tscrpt_reg_PadR_N"/>
</dbReference>
<dbReference type="STRING" id="633440.SAMN05421869_11659"/>
<dbReference type="InterPro" id="IPR036388">
    <property type="entry name" value="WH-like_DNA-bd_sf"/>
</dbReference>
<evidence type="ECO:0000313" key="3">
    <source>
        <dbReference type="Proteomes" id="UP000199202"/>
    </source>
</evidence>
<accession>A0A1G9C3B2</accession>
<reference evidence="2 3" key="1">
    <citation type="submission" date="2016-10" db="EMBL/GenBank/DDBJ databases">
        <authorList>
            <person name="de Groot N.N."/>
        </authorList>
    </citation>
    <scope>NUCLEOTIDE SEQUENCE [LARGE SCALE GENOMIC DNA]</scope>
    <source>
        <strain evidence="2 3">CGMCC 4.6533</strain>
    </source>
</reference>
<organism evidence="2 3">
    <name type="scientific">Nonomuraea jiangxiensis</name>
    <dbReference type="NCBI Taxonomy" id="633440"/>
    <lineage>
        <taxon>Bacteria</taxon>
        <taxon>Bacillati</taxon>
        <taxon>Actinomycetota</taxon>
        <taxon>Actinomycetes</taxon>
        <taxon>Streptosporangiales</taxon>
        <taxon>Streptosporangiaceae</taxon>
        <taxon>Nonomuraea</taxon>
    </lineage>
</organism>
<sequence>MSAGPRMTMQVQAVLRAFLTDPAQRRYGLELCAATTLPSGTVYPILARLERIGWVESHWEEGGAQAGEGRPRRRYYTITSDGAERSRDAIARAYTSRRQPAPYWLEGPVGGPA</sequence>
<keyword evidence="3" id="KW-1185">Reference proteome</keyword>
<dbReference type="Proteomes" id="UP000199202">
    <property type="component" value="Unassembled WGS sequence"/>
</dbReference>
<evidence type="ECO:0000259" key="1">
    <source>
        <dbReference type="Pfam" id="PF03551"/>
    </source>
</evidence>
<name>A0A1G9C3B2_9ACTN</name>
<dbReference type="RefSeq" id="WP_245765412.1">
    <property type="nucleotide sequence ID" value="NZ_FNDJ01000016.1"/>
</dbReference>